<name>A0ABS6SFU5_9SPHN</name>
<comment type="caution">
    <text evidence="3">The sequence shown here is derived from an EMBL/GenBank/DDBJ whole genome shotgun (WGS) entry which is preliminary data.</text>
</comment>
<proteinExistence type="predicted"/>
<dbReference type="InterPro" id="IPR023801">
    <property type="entry name" value="His_deacetylse_dom"/>
</dbReference>
<reference evidence="3 4" key="1">
    <citation type="submission" date="2021-04" db="EMBL/GenBank/DDBJ databases">
        <authorList>
            <person name="Pira H."/>
            <person name="Risdian C."/>
            <person name="Wink J."/>
        </authorList>
    </citation>
    <scope>NUCLEOTIDE SEQUENCE [LARGE SCALE GENOMIC DNA]</scope>
    <source>
        <strain evidence="3 4">WHA3</strain>
    </source>
</reference>
<keyword evidence="1" id="KW-0378">Hydrolase</keyword>
<dbReference type="PANTHER" id="PTHR10625">
    <property type="entry name" value="HISTONE DEACETYLASE HDAC1-RELATED"/>
    <property type="match status" value="1"/>
</dbReference>
<dbReference type="CDD" id="cd09993">
    <property type="entry name" value="HDAC_classIV"/>
    <property type="match status" value="1"/>
</dbReference>
<protein>
    <submittedName>
        <fullName evidence="3">Histone deacetylase</fullName>
    </submittedName>
</protein>
<evidence type="ECO:0000259" key="2">
    <source>
        <dbReference type="Pfam" id="PF00850"/>
    </source>
</evidence>
<organism evidence="3 4">
    <name type="scientific">Pacificimonas pallii</name>
    <dbReference type="NCBI Taxonomy" id="2827236"/>
    <lineage>
        <taxon>Bacteria</taxon>
        <taxon>Pseudomonadati</taxon>
        <taxon>Pseudomonadota</taxon>
        <taxon>Alphaproteobacteria</taxon>
        <taxon>Sphingomonadales</taxon>
        <taxon>Sphingosinicellaceae</taxon>
        <taxon>Pacificimonas</taxon>
    </lineage>
</organism>
<sequence length="280" mass="30221">MNKYGLLITAFEQMRIAPHMQMPGPMDAGWIAAVHSPDYVEAVLTQTVDPQIQRRIGFPVTERVARRSRLAVGGTYLAARLALDTGFAANGAGGSHHALPDSGAGYCVFNDLAVAANRLLAEGHARRIMVIDMDVHQGDGTAVCLAGRTDVFTLSFHAERNFPVRKARSSLDVSLPDRLGDTGYLAAMDSHLPAALDSFRPDLILYQAGVDPHEDDRLGRLSLTDAGLQARDAYIRDMCIGAGLPFASTMGGGYGRDDERLELAHRHARSMMVLAGLPMP</sequence>
<dbReference type="InterPro" id="IPR044150">
    <property type="entry name" value="HDAC_classIV"/>
</dbReference>
<feature type="domain" description="Histone deacetylase" evidence="2">
    <location>
        <begin position="10"/>
        <end position="256"/>
    </location>
</feature>
<accession>A0ABS6SFU5</accession>
<keyword evidence="4" id="KW-1185">Reference proteome</keyword>
<dbReference type="Proteomes" id="UP000722336">
    <property type="component" value="Unassembled WGS sequence"/>
</dbReference>
<evidence type="ECO:0000313" key="3">
    <source>
        <dbReference type="EMBL" id="MBV7257285.1"/>
    </source>
</evidence>
<gene>
    <name evidence="3" type="ORF">KCG44_10870</name>
</gene>
<dbReference type="EMBL" id="JAGSPA010000003">
    <property type="protein sequence ID" value="MBV7257285.1"/>
    <property type="molecule type" value="Genomic_DNA"/>
</dbReference>
<evidence type="ECO:0000313" key="4">
    <source>
        <dbReference type="Proteomes" id="UP000722336"/>
    </source>
</evidence>
<evidence type="ECO:0000256" key="1">
    <source>
        <dbReference type="ARBA" id="ARBA00022801"/>
    </source>
</evidence>
<dbReference type="PANTHER" id="PTHR10625:SF19">
    <property type="entry name" value="HISTONE DEACETYLASE 12"/>
    <property type="match status" value="1"/>
</dbReference>
<dbReference type="Pfam" id="PF00850">
    <property type="entry name" value="Hist_deacetyl"/>
    <property type="match status" value="1"/>
</dbReference>